<protein>
    <submittedName>
        <fullName evidence="6">Uncharacterized protein CG4449</fullName>
    </submittedName>
</protein>
<dbReference type="GO" id="GO:0005634">
    <property type="term" value="C:nucleus"/>
    <property type="evidence" value="ECO:0007669"/>
    <property type="project" value="UniProtKB-SubCell"/>
</dbReference>
<feature type="region of interest" description="Disordered" evidence="3">
    <location>
        <begin position="35"/>
        <end position="98"/>
    </location>
</feature>
<dbReference type="RefSeq" id="XP_011635824.1">
    <property type="nucleotide sequence ID" value="XM_011637522.2"/>
</dbReference>
<accession>A0A6I9WV91</accession>
<keyword evidence="5" id="KW-1185">Reference proteome</keyword>
<name>A0A6I9WV91_9HYME</name>
<dbReference type="GO" id="GO:0045944">
    <property type="term" value="P:positive regulation of transcription by RNA polymerase II"/>
    <property type="evidence" value="ECO:0007669"/>
    <property type="project" value="TreeGrafter"/>
</dbReference>
<evidence type="ECO:0000313" key="5">
    <source>
        <dbReference type="Proteomes" id="UP000504615"/>
    </source>
</evidence>
<evidence type="ECO:0000256" key="3">
    <source>
        <dbReference type="SAM" id="MobiDB-lite"/>
    </source>
</evidence>
<organism evidence="5 7">
    <name type="scientific">Pogonomyrmex barbatus</name>
    <name type="common">red harvester ant</name>
    <dbReference type="NCBI Taxonomy" id="144034"/>
    <lineage>
        <taxon>Eukaryota</taxon>
        <taxon>Metazoa</taxon>
        <taxon>Ecdysozoa</taxon>
        <taxon>Arthropoda</taxon>
        <taxon>Hexapoda</taxon>
        <taxon>Insecta</taxon>
        <taxon>Pterygota</taxon>
        <taxon>Neoptera</taxon>
        <taxon>Endopterygota</taxon>
        <taxon>Hymenoptera</taxon>
        <taxon>Apocrita</taxon>
        <taxon>Aculeata</taxon>
        <taxon>Formicoidea</taxon>
        <taxon>Formicidae</taxon>
        <taxon>Myrmicinae</taxon>
        <taxon>Pogonomyrmex</taxon>
    </lineage>
</organism>
<dbReference type="InterPro" id="IPR022617">
    <property type="entry name" value="Rad60/SUMO-like_dom"/>
</dbReference>
<comment type="subcellular location">
    <subcellularLocation>
        <location evidence="1">Nucleus</location>
    </subcellularLocation>
</comment>
<dbReference type="AlphaFoldDB" id="A0A6I9WV91"/>
<dbReference type="Pfam" id="PF11976">
    <property type="entry name" value="Rad60-SLD"/>
    <property type="match status" value="1"/>
</dbReference>
<gene>
    <name evidence="6 7" type="primary">LOC105426345</name>
</gene>
<proteinExistence type="predicted"/>
<evidence type="ECO:0000313" key="7">
    <source>
        <dbReference type="RefSeq" id="XP_011635825.1"/>
    </source>
</evidence>
<dbReference type="InterPro" id="IPR000626">
    <property type="entry name" value="Ubiquitin-like_dom"/>
</dbReference>
<dbReference type="PROSITE" id="PS50053">
    <property type="entry name" value="UBIQUITIN_2"/>
    <property type="match status" value="1"/>
</dbReference>
<reference evidence="6 7" key="1">
    <citation type="submission" date="2025-04" db="UniProtKB">
        <authorList>
            <consortium name="RefSeq"/>
        </authorList>
    </citation>
    <scope>IDENTIFICATION</scope>
</reference>
<dbReference type="CDD" id="cd01763">
    <property type="entry name" value="Ubl_SUMO_like"/>
    <property type="match status" value="1"/>
</dbReference>
<dbReference type="PANTHER" id="PTHR47187">
    <property type="entry name" value="NFATC2-INTERACTING PROTEIN"/>
    <property type="match status" value="1"/>
</dbReference>
<evidence type="ECO:0000313" key="6">
    <source>
        <dbReference type="RefSeq" id="XP_011635824.1"/>
    </source>
</evidence>
<dbReference type="SUPFAM" id="SSF54236">
    <property type="entry name" value="Ubiquitin-like"/>
    <property type="match status" value="2"/>
</dbReference>
<dbReference type="InterPro" id="IPR052324">
    <property type="entry name" value="NFATC2-Int_DNA_Repair"/>
</dbReference>
<dbReference type="OrthoDB" id="442921at2759"/>
<feature type="domain" description="Ubiquitin-like" evidence="4">
    <location>
        <begin position="243"/>
        <end position="314"/>
    </location>
</feature>
<dbReference type="KEGG" id="pbar:105426345"/>
<dbReference type="Gene3D" id="3.10.20.90">
    <property type="entry name" value="Phosphatidylinositol 3-kinase Catalytic Subunit, Chain A, domain 1"/>
    <property type="match status" value="2"/>
</dbReference>
<sequence length="314" mass="36214">MMLKVTMDSSSDEDDPYTNIVARLRAMKKQRLEEELHPTNTEQQTNHKENDNNEKLSDKEIYNKDSTSDETDSDGMQMRSRMIRNRRNKDDSTTRVISRRTRGRRLPVDFNDTKDDIEIVEEKSKSIPESHTDDVITLSDDDVYNEDDNYEINIKVCWRSNRIDRLSIHRHDCFKGIFQYYANLEKVPVNEILIMRKDKIVNHTDTPASLGLSVIDILDGGIVNPGMKTLSKDESNDEDACIIKIQTANKKQSLTISLKKNERFEALFANCAKQLKVKESNLKLYFDGEQISPNDTPESLDLEGEACVDLRISM</sequence>
<dbReference type="RefSeq" id="XP_011635825.1">
    <property type="nucleotide sequence ID" value="XM_011637523.2"/>
</dbReference>
<keyword evidence="2" id="KW-0539">Nucleus</keyword>
<dbReference type="CTD" id="42748"/>
<feature type="compositionally biased region" description="Basic and acidic residues" evidence="3">
    <location>
        <begin position="45"/>
        <end position="67"/>
    </location>
</feature>
<dbReference type="Proteomes" id="UP000504615">
    <property type="component" value="Unplaced"/>
</dbReference>
<dbReference type="PANTHER" id="PTHR47187:SF1">
    <property type="entry name" value="NFATC2-INTERACTING PROTEIN"/>
    <property type="match status" value="1"/>
</dbReference>
<dbReference type="InterPro" id="IPR029071">
    <property type="entry name" value="Ubiquitin-like_domsf"/>
</dbReference>
<evidence type="ECO:0000259" key="4">
    <source>
        <dbReference type="PROSITE" id="PS50053"/>
    </source>
</evidence>
<evidence type="ECO:0000256" key="2">
    <source>
        <dbReference type="ARBA" id="ARBA00023242"/>
    </source>
</evidence>
<dbReference type="GeneID" id="105426345"/>
<evidence type="ECO:0000256" key="1">
    <source>
        <dbReference type="ARBA" id="ARBA00004123"/>
    </source>
</evidence>